<dbReference type="InterPro" id="IPR039299">
    <property type="entry name" value="SEOA"/>
</dbReference>
<name>A0A9D4AH94_9ROSI</name>
<dbReference type="Pfam" id="PF14576">
    <property type="entry name" value="SEO_N"/>
    <property type="match status" value="1"/>
</dbReference>
<evidence type="ECO:0000313" key="2">
    <source>
        <dbReference type="EMBL" id="KAH1115725.1"/>
    </source>
</evidence>
<sequence length="154" mass="17260">MATPISLSISSLASKSQQLVRNERRMLAASDDGAMMKQIQSTHAPDGRVVDVKPILQVIDNVLHHIIPNIDHAMNGGTGHIDALDDRTNSSAVDDEKKLLEAFEDFKRTIETPQMDNLKILLKIFRKEETYYLLNPDKTKSLRCSYVCAIPNNV</sequence>
<dbReference type="OrthoDB" id="1744702at2759"/>
<organism evidence="2 3">
    <name type="scientific">Gossypium stocksii</name>
    <dbReference type="NCBI Taxonomy" id="47602"/>
    <lineage>
        <taxon>Eukaryota</taxon>
        <taxon>Viridiplantae</taxon>
        <taxon>Streptophyta</taxon>
        <taxon>Embryophyta</taxon>
        <taxon>Tracheophyta</taxon>
        <taxon>Spermatophyta</taxon>
        <taxon>Magnoliopsida</taxon>
        <taxon>eudicotyledons</taxon>
        <taxon>Gunneridae</taxon>
        <taxon>Pentapetalae</taxon>
        <taxon>rosids</taxon>
        <taxon>malvids</taxon>
        <taxon>Malvales</taxon>
        <taxon>Malvaceae</taxon>
        <taxon>Malvoideae</taxon>
        <taxon>Gossypium</taxon>
    </lineage>
</organism>
<evidence type="ECO:0000259" key="1">
    <source>
        <dbReference type="Pfam" id="PF14576"/>
    </source>
</evidence>
<gene>
    <name evidence="2" type="ORF">J1N35_009103</name>
</gene>
<dbReference type="InterPro" id="IPR027942">
    <property type="entry name" value="SEO_N"/>
</dbReference>
<evidence type="ECO:0000313" key="3">
    <source>
        <dbReference type="Proteomes" id="UP000828251"/>
    </source>
</evidence>
<dbReference type="AlphaFoldDB" id="A0A9D4AH94"/>
<protein>
    <recommendedName>
        <fullName evidence="1">Sieve element occlusion N-terminal domain-containing protein</fullName>
    </recommendedName>
</protein>
<keyword evidence="3" id="KW-1185">Reference proteome</keyword>
<accession>A0A9D4AH94</accession>
<dbReference type="PANTHER" id="PTHR33232">
    <property type="entry name" value="PROTEIN SIEVE ELEMENT OCCLUSION B-LIKE"/>
    <property type="match status" value="1"/>
</dbReference>
<reference evidence="2 3" key="1">
    <citation type="journal article" date="2021" name="Plant Biotechnol. J.">
        <title>Multi-omics assisted identification of the key and species-specific regulatory components of drought-tolerant mechanisms in Gossypium stocksii.</title>
        <authorList>
            <person name="Yu D."/>
            <person name="Ke L."/>
            <person name="Zhang D."/>
            <person name="Wu Y."/>
            <person name="Sun Y."/>
            <person name="Mei J."/>
            <person name="Sun J."/>
            <person name="Sun Y."/>
        </authorList>
    </citation>
    <scope>NUCLEOTIDE SEQUENCE [LARGE SCALE GENOMIC DNA]</scope>
    <source>
        <strain evidence="3">cv. E1</strain>
        <tissue evidence="2">Leaf</tissue>
    </source>
</reference>
<dbReference type="PANTHER" id="PTHR33232:SF12">
    <property type="entry name" value="PROTEIN SIEVE ELEMENT OCCLUSION B-LIKE"/>
    <property type="match status" value="1"/>
</dbReference>
<proteinExistence type="predicted"/>
<comment type="caution">
    <text evidence="2">The sequence shown here is derived from an EMBL/GenBank/DDBJ whole genome shotgun (WGS) entry which is preliminary data.</text>
</comment>
<dbReference type="Proteomes" id="UP000828251">
    <property type="component" value="Unassembled WGS sequence"/>
</dbReference>
<feature type="domain" description="Sieve element occlusion N-terminal" evidence="1">
    <location>
        <begin position="30"/>
        <end position="93"/>
    </location>
</feature>
<dbReference type="EMBL" id="JAIQCV010000003">
    <property type="protein sequence ID" value="KAH1115725.1"/>
    <property type="molecule type" value="Genomic_DNA"/>
</dbReference>
<dbReference type="GO" id="GO:0010088">
    <property type="term" value="P:phloem development"/>
    <property type="evidence" value="ECO:0007669"/>
    <property type="project" value="InterPro"/>
</dbReference>